<dbReference type="FunFam" id="3.40.50.12780:FF:000012">
    <property type="entry name" value="Non-ribosomal peptide synthetase"/>
    <property type="match status" value="1"/>
</dbReference>
<dbReference type="PROSITE" id="PS00012">
    <property type="entry name" value="PHOSPHOPANTETHEINE"/>
    <property type="match status" value="3"/>
</dbReference>
<dbReference type="PROSITE" id="PS52019">
    <property type="entry name" value="PKS_MFAS_DH"/>
    <property type="match status" value="1"/>
</dbReference>
<dbReference type="Pfam" id="PF00668">
    <property type="entry name" value="Condensation"/>
    <property type="match status" value="1"/>
</dbReference>
<dbReference type="FunFam" id="3.30.559.30:FF:000006">
    <property type="entry name" value="Yersiniabactin polyketide/non-ribosomal peptide synthetase"/>
    <property type="match status" value="1"/>
</dbReference>
<dbReference type="Gene3D" id="3.40.366.10">
    <property type="entry name" value="Malonyl-Coenzyme A Acyl Carrier Protein, domain 2"/>
    <property type="match status" value="3"/>
</dbReference>
<dbReference type="Pfam" id="PF16197">
    <property type="entry name" value="KAsynt_C_assoc"/>
    <property type="match status" value="3"/>
</dbReference>
<dbReference type="Gene3D" id="3.30.559.10">
    <property type="entry name" value="Chloramphenicol acetyltransferase-like domain"/>
    <property type="match status" value="1"/>
</dbReference>
<dbReference type="SUPFAM" id="SSF52151">
    <property type="entry name" value="FabD/lysophospholipase-like"/>
    <property type="match status" value="3"/>
</dbReference>
<dbReference type="InterPro" id="IPR049900">
    <property type="entry name" value="PKS_mFAS_DH"/>
</dbReference>
<dbReference type="SUPFAM" id="SSF52777">
    <property type="entry name" value="CoA-dependent acyltransferases"/>
    <property type="match status" value="2"/>
</dbReference>
<dbReference type="PROSITE" id="PS52004">
    <property type="entry name" value="KS3_2"/>
    <property type="match status" value="3"/>
</dbReference>
<dbReference type="FunFam" id="3.40.47.10:FF:000019">
    <property type="entry name" value="Polyketide synthase type I"/>
    <property type="match status" value="3"/>
</dbReference>
<dbReference type="InterPro" id="IPR057326">
    <property type="entry name" value="KR_dom"/>
</dbReference>
<feature type="domain" description="PKS/mFAS DH" evidence="15">
    <location>
        <begin position="5456"/>
        <end position="5745"/>
    </location>
</feature>
<dbReference type="GO" id="GO:0004312">
    <property type="term" value="F:fatty acid synthase activity"/>
    <property type="evidence" value="ECO:0007669"/>
    <property type="project" value="TreeGrafter"/>
</dbReference>
<dbReference type="InterPro" id="IPR001242">
    <property type="entry name" value="Condensation_dom"/>
</dbReference>
<feature type="coiled-coil region" evidence="11">
    <location>
        <begin position="3181"/>
        <end position="3208"/>
    </location>
</feature>
<dbReference type="Pfam" id="PF21089">
    <property type="entry name" value="PKS_DH_N"/>
    <property type="match status" value="1"/>
</dbReference>
<dbReference type="InterPro" id="IPR016035">
    <property type="entry name" value="Acyl_Trfase/lysoPLipase"/>
</dbReference>
<keyword evidence="17" id="KW-1185">Reference proteome</keyword>
<evidence type="ECO:0000313" key="16">
    <source>
        <dbReference type="EMBL" id="AKT41251.1"/>
    </source>
</evidence>
<dbReference type="InterPro" id="IPR020802">
    <property type="entry name" value="TesA-like"/>
</dbReference>
<dbReference type="EMBL" id="CP012159">
    <property type="protein sequence ID" value="AKT41251.1"/>
    <property type="molecule type" value="Genomic_DNA"/>
</dbReference>
<feature type="region of interest" description="N-terminal hotdog fold" evidence="10">
    <location>
        <begin position="5456"/>
        <end position="5585"/>
    </location>
</feature>
<proteinExistence type="inferred from homology"/>
<dbReference type="InterPro" id="IPR010071">
    <property type="entry name" value="AA_adenyl_dom"/>
</dbReference>
<dbReference type="GO" id="GO:0031177">
    <property type="term" value="F:phosphopantetheine binding"/>
    <property type="evidence" value="ECO:0007669"/>
    <property type="project" value="InterPro"/>
</dbReference>
<dbReference type="Pfam" id="PF00550">
    <property type="entry name" value="PP-binding"/>
    <property type="match status" value="4"/>
</dbReference>
<sequence>MSEEQRLRAYLERATSALRQTRERLREVEERQQEPIAIVAMSCRYPGGVQTPEDLWRLLREGTDAISGFPEGRGWNVDALYDPDPDVAGKTYVREGGFLHEADRFDAAFFGISPREAIAIDPQQRLLLETAWEAIERGGIDPSTLQGSQTGVFVGVMYQDYGARLLQSPEALEGNVAIGSGGSVASGRIAYTLGLEGPAVSVDTACSSSLIALHLACQALRRGECTLALAGGVSVMATPTVFVEFSRQRGLAPDGRCKAFSAQADGVGWAEGVGMVLLERLSEARRLGHPVLAVIRGSAVNQDGKSQGLTAPNGPAQERVIRKALASAQLTPGDVDAVEAHGTGTTLGDPIEAQALLATYGQGRPHDRPLWLGSIKSNLGHTQAAAGIAGVIKMVLAMQHGLLPMTLHAGTPSPHVDWSERTVRLLTEPVPWPAQGRPRRAGVSSFGISGTNAHLLLEEAPALDPLTAPVASGDGLATSVTSGATELPAWPLLISARSEAALRAQARRFEAHLSDHPDLSVETLAVTLASTRSQFEHRAVVVARDRADAMRSLGDLARGAPTLQQGLMGAKSGGKLAVLFTGQGSQRAGMGRALYEVFPAFRSAFDAICAHLDPQLPHPLRDVLFAPPGSPQAALIDQTAFTQPALFAFEVALFRLLQTWGLTADLLLGHSVGELMAAHVAGVLSLEDACTLVTARARLMQGLPEGGAMIALEASEEEVLPQLAGREDRIAVAALNGPRSTVISGDQDAADEIARHFQTLGRKTRRLLVSRAFHSPRMNGMLEAFQEVARGLGFQRARIAVVSNVTGRVASAEDLASPAYWARHVRQPVRFLDGIRTLESEGATTFLELGPHGVLCAMVHDGLSDEAHARSAILPTLRDDHPEVQALLTALGGLHARGHWLDWHAFFAPFGARHTLLPTYPFQRERYWLDVPKDHGHDDRSLLPADARFWEAIERADTDTVAAALGLDDDTQRASLSTLLPALARWRTTTHQRAALDACRYRVAWRPLPPLPPGDLAGSWLLLTSDSLPQQPHTLALHQALTRRGATVLLLSLSDTHLDRAALAHLLRDALDGTVAPRAVLSLLALDEATLSDQHPLPRGFALTLALVQALGDATVHAPLWLLTHGAVATGRADPLSQPLQALIWGLGRVVALEHPDRWGGLLDLPEVLDTAALDPLSAALTQHHDDQLALRPSGLFARRLLRAPLGDAAPARRFTPRDTILVTGGTGALGAHVARWLARAGAQHLVLTSRRGHLAPGADLLRDELTQLGARVSLVACDVTDRASLTALLQRIDAEGPPLRAVFHTAGIPQHASLDLTTLDELASVTSTKLHGARLLDDLLADRHLDAFVLFSSSSGVLGNVHQGAYAAANAFLDALAEHRRAHGRTATTIAWGPWAGAGMAEDPALQHALRQRGLSSMDPGSALAALQHVLDHDETAITLAEIDWRRLVPSFAAARPRALLDELSEARGSHEKMAVPTAETRSAATESGLIDQLRGLPERDRLRHLLTFVRTETAAVLRHGDLTGVDAHTGFGDLGLDSLTAIELRQRLWRATGARLPATLTFDHPSPHHVASFLLDGLALALGQHPSPTRAAREVTSTLVQSDEPIAIVGIGLRLPGGVVDLDALWSFLEKGTDAIRPIPTNRWPLDGFYDPDPDARGRSYVREGAFLDAIDHFDATFFGISPREANHIDPQHRLLLEASWEAFEDAGIVPGTLRDSRTGVFVGIGPSEYGLVQGSPQDADAYALLGTHPSFAAGRLAFTLGLQGPALSLDTACSSSLVALHLACQALRRGECDLALAAGVQIMAAPEAFLLLSRTRALAPDAHSKTFSARADGYGRGEGVVVLALERLADARARQRTILGLVRGSAVNHDGASSGITAPNGTSQQKVLRAALQDAGLAPAEVDVVECHGTGTALGDPIEVQAIGAVYGQGRDTTQPLLLGALKTNIGHLESAAGLAGVAKLLASFRNDALPATLNTTPRNPHIAWDDLPLQIIDALRPWPRRSDGPPRRAAVSAFGLSGTNAHVILEEAPASAPSQGHTAPDLAPLQALPLLLSARTEPALRAQAALLQIHLEKHPALEPSDIARSLVTTRSLFPWRAGVLATDRTAARTALAALAEGRPHPDAVLQEARIDGKVVFVFPGQGAQWSGMAQTLLTQSEPFREHVNACASALSKHVTWSLIEVLRGDAGASWLEQIDVVQPVLFAVMVSLAAHWRAMGVEPDAVVGHSQGEIAAACVAGALSLEDAIRVVARRSHTLERLAGRGAMAVVELPADELRHRLDAWGTRLAIAAINSPCSTVVSGEPDAVDALLGELEAAHVFARKVRVDYASHSAQVETIRDDLLEMLAPIQARPATIPLYSTATTERLQGPELDATYWYTNLRQTVRFAETTQRLLSEGHRFFVEISPHPVLTPALQETVDASQLPAAVVGTLRRDEGDLQRFLLSLCELHTHGFPVDWTTVLPPGVRVPLPHYPFQRERYWVDPSTPRPATATSTAPSDGSFWEAIERADIDTVAAALGLDDDTQRASLSTLLPALARWRTTTHQRAALDACRYRVAWQPLPPLPPGDLAGSWLLLTSDSLPQQPHTLALHQALTRRGATVLHLALSDAHLDRAALADLLRDALDGTVAPRAVLSLLALDEATLSDQHPLPRGFALTLALVQALGDAAIHAPLWLLTHGAVSTGRADPLSQPLQALIWGLGRVVALEHPERWGGLLDLPEVLDTAALDPLSAALTQHHDDQLALRPSGLFARRLLRAPLGDAAPARRFTPRDTILVTGGTGALGAHVARWLTRAGAQHLVLTSRRGHLAPGADLLRDELTQLGARVSLVACDVTDRASLTALLQRIDAEGPPLRAVFHTAGIPQHASLDLTTLDELASVTSAKLEGARLLDDLLADRHLDAFVLFSSIAGIWGSSHQGAYAAANAFLDALAEHRRTHGRAATAIAWGAWADGGMVDQAGEEQLRRRGIATMAPTLTLAALQHALDHDETAITLADVDWARFAPAFASTRARPLLDDLPEAQRALEALAPTPPESDVLTRLRPLEAHERLEHLVSLVQAETAAVLGYPDPSRLAPQARFAELGLDSLMAVELRTRLGKLTGQRIAIGTLFELGGPRAVAEMLTRTLTEDEKDATHLPPLEPTPDERHEPFPLNPIQRAYWLGRRSLFALGGVATHFYIELDFANLSLERLERAIDRLITRHDMLRAIVHDDGNQQIVADVPPFTIEVLDVSALPLDEATARALEVRAAMSHRVLPTDRWPLFELSATRLPDQVLRLHLGVDMLIADARSLVILFQDVVRFYADPAASLPPFTLTFRDYVRWQERLASSPAAERDLAYWRARAEVLPAGPELPLAVAPEAIGIPRFRHFTATLERTSWDALKTRAQARGLTPSGVLMAAFAEVLGTWSRRQHFTLNLTLFSRLPVHGEIDRLVGDFTSILLVEIDPADAVSFEDRARRYQRQLRDDLDHHLVSALDVTREIARTRGGFASFPVVFTSALGLEDLIPPETPVDARLLGSPYGISQTPQVWLDHQAIEIGGRLSYSWDVVDGLFPAGTIEAMATAYAHLLGELAASDEAWSTAALELTPPDQLTHRAAINATEGPCPDRLLHQLIERQGELRPDAVAVVDAKRRLTYRELLREARRIARHLRTRGVSPGELVAVVMDKGWPQIVAVLSVLMAGGAYLPIDAELPEARRHALLAHGRVRHVLTEEAVGGSFPSPIEVLAIDRPGVCSPYDDGPLDTVQRLTDLAYVIFTSGSTGQPKGVAIEHLGAVNTVLDVQDRFGVGPADRVLGISSLSFDLSVWDVFGVLGAGGTLILPESKALRDPARLAAWMREEGVTLWNSVPALLQMLVDHAAGRADTLPATLRLALLSGDWIPVSLPDALRAQRPTCRVVSLGGATEASIWSILYPIEEIDPRWTSIPYGRPMRNQTFHVLDAALRSCPEGVTGELYIGGIGLAREYFGDPARTAERFFVHPRTGERLYRTGDLGRYAPTGDIEFLGREDHQVKVGGYRIELGEIEWHLEQHPLVGRAVVTTIGKDRGAKQLAAYVVATRGEKPDAQVEARSARAALKLRPGFRPSGGPTLDLRAREDRPTPWARKSYRVFEGRGLTGAALARVVAPRSRPVTVHQPLTASTLGALLEVLRPLPAPQQPLPKYRYPSAGSLYPVHVLVDVVGVADLPPGRYGHDREAHRLVRLGDTDAHGLTLHLIADAARVRPLYGKLAVSLCHLDTGYMTELLLDRAAEVGLALGLAEDGATPDHVGHLVSPDPILATPLRLGTTSTAPAPLDLWLVVREPLADLSPGVYDLREGGWHRIADGQLADARFPNNEAIAASAPAALALLGQPGAAAWHQAGRLGQRWMEAASTHQVGLCPIGLLTPDALEAERPADRAIVHAFLAGSISRAQSAEETASELRLTSDEIKRWVGRRLPPYMVPTHVSLLDTLPVTSNGKVDRGALPDPVLTAAAPPAQAPRPRSDARDGDDLEDRIAAIVAQRLELQHVDRHRPFFELGADSLALVQIHALLTRELELPLNVVDLFDYPTVTELTRKLRGTGTPLEALPRVAPAAQEPIAIVGAGCRFPGGASDPDALWRLLRAGTDATREVPIERWDADALYDPDADVPGKATTRRGGFLDDVDRFDPEFFGISLREAAAMDPQQRLLLETCWEALEHAGIVPERLRNTQTGIFVGLMSYDYLPAAQPTLEALDGYFGTGNTGSVASGRLSYLLGTHGPSMTVDTACSSSLVALHLACQSLRAGECDTALAGGATLVLTPALYVEFSRLRGMAPDGRCKSFSASADGVAWSEGAGMLVLKRLSDAIAAGDSILAVVRASAVNQDGRSAGLTAPNGRAQEAVLRRALTLAEVEPHEIGYVEAHGTGTPLGDSVEARALGAVYGARRETPLVIGSVKSNLGHTQAAAGIAGVLKAALALRHRKIPATLHADTPHPAIGWEALALDLAQEERPWPDARFAGVSAFGVSGTNAHVILERPPEPTPPVVPADTTAAPWIPVVLSARSDAALRAQAAQLRAHLDAHPALDLASVAHSLATTRAHFTQRATIVANERAGLLRALTALSQGDPDPDTVRGSATPGGKLAFVFPGQGAQWAGMAQPLLQTSDVFREHIEACARALSPHIDWSLLAVLRGEDGAPSLDRASVVQPVLFSVMVSLAALWRSMGVVPDAMLGHSQGEIAAACAAGALTLDDAARIIARRSRLLDRLEGKGAMAAIELPAAEVAERITRWNDRLSIAAINSPSATVVSGDPGAVDALLADLTAAQIFARRVRVAYASHGAQIEALRDELLDALAGITPRPASIPLHSTVHNARLDGTELDAGYWYANLREPVRFADAIQQLAAEGHGYFVELSPHPALLLALQDTAPSATVVGSLRRDEGDLRRFLLSLGALHAHGFPVDWSRVLPPGRRVSLPTYPFQRSRHWLDLSNQPPRAVQGFTRSDHPLLGVHGVVADTGARLFHATLSRHTLPWIRDHRVLGSTLLPLVAFVELARAAVEASHLPPTSVLRETLMHTPLIVPEHGELRLQVDVTAPDPDGTARVRIYSAPLTDEGEEASWTRHAEATVVLASPTSAPPPRRDALPPTTTTPEPLDGCYDALGEHGLEYGPSFRTLRQAFCEGPPGNATVRWVRVALDDAQRAEAHAYGLHPALLDGVLHAAGLWQSSPQGIFLPLSLEELRLWHKGAHTVWARVEHAHEGEELRRLDATLYDERGTPIGALQGLLLKRTNRSALHRTRDIDRHRYAIAWEDIAHAPRTPAGPWVLLHDPPATPKPDQGSSGRTDPERVRAIHHALRDAGVQIEVSQPPLGDPTHVLRLWPTLTGHGDDVVARTIALTTQALAELQALVTSPRPPARTVWLTQGAIASSSDDGVPALEQSPLWGLARSARLEHPDIDLRLVDLSPDHDDPRALAQALARDDEPEVVLRGERLLAPRLLHAAPVPASRDRVLRSDGTYLVTGGLGMLGRHIARWLAEQGASHLLLTSRQGMATEGAEATREALEALGTRVTLIACDVTHADAVQALVDGISPEAPLRGVFHCAGILDDATLRHQTPEHLTRVMAPKVAGAWNLHQATLDHPLDHFVLFSSTAGVLGSAGQANYAAANAFVDALAQERRARGLPAISIAFGYWAERSGMTAHLGIADLDRMTRAGMGALSTDEGIALLERALRGAEALSVATDLNLPRMRVALERSRGPVPALLRRLLHLRPDPTTRDGSPWRARLLPLTDADRHATLLALVREEIAQALGLDASTALAPDRPLLELGLNSLMAIEIRQQLAQRLALPLPATLLFQAPTLQNVVTTVLHLLTPSLDAAEAPPGPREQHQPAPPPLDPQPSASPAADPLLGQLEQLGTLGEFELGYDLVVVSSRIRCARERKASAHPPRGPSRPLHLARGSTRPRLICFPTVTPPTGSIQYARFAAALEGHRDVWVLPNPGFAEGEPLPRDRATLVQQHAESVLRCADGAPFALVGCSSGGWIAHAVASHLERQGTSPAALALLDTYLMRDIPARIESVFKRAWLTSLPDVPRTTDELTAMPWYATLFSDWSPEPLAAPTLFIHVTDPMPGMADDGSTAWKTRWDLPHTAATLPGDHFTILNDQAETTARIVHDWLTRLTP</sequence>
<dbReference type="InterPro" id="IPR020845">
    <property type="entry name" value="AMP-binding_CS"/>
</dbReference>
<evidence type="ECO:0000256" key="5">
    <source>
        <dbReference type="ARBA" id="ARBA00022598"/>
    </source>
</evidence>
<dbReference type="InterPro" id="IPR016036">
    <property type="entry name" value="Malonyl_transacylase_ACP-bd"/>
</dbReference>
<feature type="region of interest" description="Disordered" evidence="12">
    <location>
        <begin position="6323"/>
        <end position="6353"/>
    </location>
</feature>
<dbReference type="InterPro" id="IPR013968">
    <property type="entry name" value="PKS_KR"/>
</dbReference>
<keyword evidence="6" id="KW-0808">Transferase</keyword>
<dbReference type="SMART" id="SM00822">
    <property type="entry name" value="PKS_KR"/>
    <property type="match status" value="3"/>
</dbReference>
<dbReference type="InterPro" id="IPR045851">
    <property type="entry name" value="AMP-bd_C_sf"/>
</dbReference>
<dbReference type="CDD" id="cd19535">
    <property type="entry name" value="Cyc_NRPS"/>
    <property type="match status" value="1"/>
</dbReference>
<dbReference type="InterPro" id="IPR014030">
    <property type="entry name" value="Ketoacyl_synth_N"/>
</dbReference>
<dbReference type="Gene3D" id="3.30.70.3290">
    <property type="match status" value="3"/>
</dbReference>
<dbReference type="PANTHER" id="PTHR43775:SF51">
    <property type="entry name" value="INACTIVE PHENOLPHTHIOCEROL SYNTHESIS POLYKETIDE SYNTHASE TYPE I PKS1-RELATED"/>
    <property type="match status" value="1"/>
</dbReference>
<feature type="active site" description="Proton donor; for dehydratase activity" evidence="10">
    <location>
        <position position="5665"/>
    </location>
</feature>
<dbReference type="InterPro" id="IPR049551">
    <property type="entry name" value="PKS_DH_C"/>
</dbReference>
<dbReference type="GO" id="GO:0016491">
    <property type="term" value="F:oxidoreductase activity"/>
    <property type="evidence" value="ECO:0007669"/>
    <property type="project" value="InterPro"/>
</dbReference>
<evidence type="ECO:0000313" key="17">
    <source>
        <dbReference type="Proteomes" id="UP000067626"/>
    </source>
</evidence>
<dbReference type="InterPro" id="IPR032821">
    <property type="entry name" value="PKS_assoc"/>
</dbReference>
<dbReference type="Gene3D" id="3.40.50.980">
    <property type="match status" value="2"/>
</dbReference>
<feature type="domain" description="Ketosynthase family 3 (KS3)" evidence="14">
    <location>
        <begin position="4571"/>
        <end position="4991"/>
    </location>
</feature>
<dbReference type="Pfam" id="PF18369">
    <property type="entry name" value="PKS_DE"/>
    <property type="match status" value="2"/>
</dbReference>
<feature type="domain" description="Carrier" evidence="13">
    <location>
        <begin position="1505"/>
        <end position="1580"/>
    </location>
</feature>
<keyword evidence="11" id="KW-0175">Coiled coil</keyword>
<dbReference type="InterPro" id="IPR036291">
    <property type="entry name" value="NAD(P)-bd_dom_sf"/>
</dbReference>
<evidence type="ECO:0000259" key="13">
    <source>
        <dbReference type="PROSITE" id="PS50075"/>
    </source>
</evidence>
<feature type="region of interest" description="Disordered" evidence="12">
    <location>
        <begin position="4455"/>
        <end position="4484"/>
    </location>
</feature>
<dbReference type="InterPro" id="IPR014043">
    <property type="entry name" value="Acyl_transferase_dom"/>
</dbReference>
<dbReference type="Gene3D" id="1.10.1200.10">
    <property type="entry name" value="ACP-like"/>
    <property type="match status" value="4"/>
</dbReference>
<dbReference type="InterPro" id="IPR020806">
    <property type="entry name" value="PKS_PP-bd"/>
</dbReference>
<dbReference type="InterPro" id="IPR000873">
    <property type="entry name" value="AMP-dep_synth/lig_dom"/>
</dbReference>
<dbReference type="InterPro" id="IPR042104">
    <property type="entry name" value="PKS_dehydratase_sf"/>
</dbReference>
<dbReference type="SUPFAM" id="SSF56801">
    <property type="entry name" value="Acetyl-CoA synthetase-like"/>
    <property type="match status" value="1"/>
</dbReference>
<reference evidence="16 17" key="1">
    <citation type="submission" date="2015-07" db="EMBL/GenBank/DDBJ databases">
        <title>Genome analysis of myxobacterium Chondromyces crocatus Cm c5 reveals a high potential for natural compound synthesis and the genetic basis for the loss of fruiting body formation.</title>
        <authorList>
            <person name="Zaburannyi N."/>
            <person name="Bunk B."/>
            <person name="Maier J."/>
            <person name="Overmann J."/>
            <person name="Mueller R."/>
        </authorList>
    </citation>
    <scope>NUCLEOTIDE SEQUENCE [LARGE SCALE GENOMIC DNA]</scope>
    <source>
        <strain evidence="16 17">Cm c5</strain>
    </source>
</reference>
<name>A0A0K1EK62_CHOCO</name>
<dbReference type="InterPro" id="IPR016039">
    <property type="entry name" value="Thiolase-like"/>
</dbReference>
<dbReference type="FunFam" id="3.40.50.980:FF:000001">
    <property type="entry name" value="Non-ribosomal peptide synthetase"/>
    <property type="match status" value="1"/>
</dbReference>
<dbReference type="SMART" id="SM00827">
    <property type="entry name" value="PKS_AT"/>
    <property type="match status" value="3"/>
</dbReference>
<dbReference type="SUPFAM" id="SSF53901">
    <property type="entry name" value="Thiolase-like"/>
    <property type="match status" value="3"/>
</dbReference>
<evidence type="ECO:0000256" key="8">
    <source>
        <dbReference type="ARBA" id="ARBA00029443"/>
    </source>
</evidence>
<feature type="domain" description="Ketosynthase family 3 (KS3)" evidence="14">
    <location>
        <begin position="1605"/>
        <end position="2031"/>
    </location>
</feature>
<dbReference type="CDD" id="cd08952">
    <property type="entry name" value="KR_1_SDR_x"/>
    <property type="match status" value="2"/>
</dbReference>
<dbReference type="STRING" id="52.CMC5_054170"/>
<organism evidence="16 17">
    <name type="scientific">Chondromyces crocatus</name>
    <dbReference type="NCBI Taxonomy" id="52"/>
    <lineage>
        <taxon>Bacteria</taxon>
        <taxon>Pseudomonadati</taxon>
        <taxon>Myxococcota</taxon>
        <taxon>Polyangia</taxon>
        <taxon>Polyangiales</taxon>
        <taxon>Polyangiaceae</taxon>
        <taxon>Chondromyces</taxon>
    </lineage>
</organism>
<dbReference type="Pfam" id="PF00501">
    <property type="entry name" value="AMP-binding"/>
    <property type="match status" value="1"/>
</dbReference>
<keyword evidence="5" id="KW-0436">Ligase</keyword>
<dbReference type="SUPFAM" id="SSF55048">
    <property type="entry name" value="Probable ACP-binding domain of malonyl-CoA ACP transacylase"/>
    <property type="match status" value="3"/>
</dbReference>
<dbReference type="SMART" id="SM00824">
    <property type="entry name" value="PKS_TE"/>
    <property type="match status" value="1"/>
</dbReference>
<dbReference type="InterPro" id="IPR041618">
    <property type="entry name" value="PKS_DE"/>
</dbReference>
<evidence type="ECO:0000256" key="10">
    <source>
        <dbReference type="PROSITE-ProRule" id="PRU01363"/>
    </source>
</evidence>
<keyword evidence="3" id="KW-0596">Phosphopantetheine</keyword>
<dbReference type="InterPro" id="IPR020807">
    <property type="entry name" value="PKS_DH"/>
</dbReference>
<dbReference type="KEGG" id="ccro:CMC5_054170"/>
<dbReference type="CDD" id="cd08956">
    <property type="entry name" value="KR_3_FAS_SDR_x"/>
    <property type="match status" value="1"/>
</dbReference>
<dbReference type="Gene3D" id="3.40.109.10">
    <property type="entry name" value="NADH Oxidase"/>
    <property type="match status" value="1"/>
</dbReference>
<dbReference type="InterPro" id="IPR029058">
    <property type="entry name" value="AB_hydrolase_fold"/>
</dbReference>
<dbReference type="PANTHER" id="PTHR43775">
    <property type="entry name" value="FATTY ACID SYNTHASE"/>
    <property type="match status" value="1"/>
</dbReference>
<dbReference type="Pfam" id="PF00975">
    <property type="entry name" value="Thioesterase"/>
    <property type="match status" value="1"/>
</dbReference>
<evidence type="ECO:0008006" key="18">
    <source>
        <dbReference type="Google" id="ProtNLM"/>
    </source>
</evidence>
<dbReference type="NCBIfam" id="NF045894">
    <property type="entry name" value="PKS_plus_SDR"/>
    <property type="match status" value="2"/>
</dbReference>
<evidence type="ECO:0000256" key="12">
    <source>
        <dbReference type="SAM" id="MobiDB-lite"/>
    </source>
</evidence>
<feature type="domain" description="Carrier" evidence="13">
    <location>
        <begin position="4482"/>
        <end position="4557"/>
    </location>
</feature>
<dbReference type="GO" id="GO:0016874">
    <property type="term" value="F:ligase activity"/>
    <property type="evidence" value="ECO:0007669"/>
    <property type="project" value="UniProtKB-KW"/>
</dbReference>
<evidence type="ECO:0000256" key="3">
    <source>
        <dbReference type="ARBA" id="ARBA00022450"/>
    </source>
</evidence>
<feature type="region of interest" description="C-terminal hotdog fold" evidence="10">
    <location>
        <begin position="5599"/>
        <end position="5745"/>
    </location>
</feature>
<dbReference type="Gene3D" id="3.30.300.30">
    <property type="match status" value="2"/>
</dbReference>
<dbReference type="Gene3D" id="6.10.140.1830">
    <property type="match status" value="2"/>
</dbReference>
<keyword evidence="7" id="KW-0677">Repeat</keyword>
<feature type="region of interest" description="Disordered" evidence="12">
    <location>
        <begin position="3130"/>
        <end position="3149"/>
    </location>
</feature>
<dbReference type="Pfam" id="PF00109">
    <property type="entry name" value="ketoacyl-synt"/>
    <property type="match status" value="3"/>
</dbReference>
<evidence type="ECO:0000259" key="14">
    <source>
        <dbReference type="PROSITE" id="PS52004"/>
    </source>
</evidence>
<evidence type="ECO:0000256" key="7">
    <source>
        <dbReference type="ARBA" id="ARBA00022737"/>
    </source>
</evidence>
<feature type="domain" description="Ketosynthase family 3 (KS3)" evidence="14">
    <location>
        <begin position="33"/>
        <end position="459"/>
    </location>
</feature>
<dbReference type="PROSITE" id="PS00455">
    <property type="entry name" value="AMP_BINDING"/>
    <property type="match status" value="1"/>
</dbReference>
<dbReference type="Gene3D" id="2.30.38.10">
    <property type="entry name" value="Luciferase, Domain 3"/>
    <property type="match status" value="1"/>
</dbReference>
<evidence type="ECO:0000256" key="9">
    <source>
        <dbReference type="ARBA" id="ARBA00054155"/>
    </source>
</evidence>
<accession>A0A0K1EK62</accession>
<dbReference type="Pfam" id="PF08659">
    <property type="entry name" value="KR"/>
    <property type="match status" value="3"/>
</dbReference>
<dbReference type="Gene3D" id="3.30.559.30">
    <property type="entry name" value="Nonribosomal peptide synthetase, condensation domain"/>
    <property type="match status" value="1"/>
</dbReference>
<dbReference type="Gene3D" id="3.10.129.110">
    <property type="entry name" value="Polyketide synthase dehydratase"/>
    <property type="match status" value="1"/>
</dbReference>
<dbReference type="Proteomes" id="UP000067626">
    <property type="component" value="Chromosome"/>
</dbReference>
<comment type="similarity">
    <text evidence="8">In the C-terminal section; belongs to the NRP synthetase family.</text>
</comment>
<dbReference type="InterPro" id="IPR049552">
    <property type="entry name" value="PKS_DH_N"/>
</dbReference>
<dbReference type="FunFam" id="3.40.366.10:FF:000002">
    <property type="entry name" value="Probable polyketide synthase 2"/>
    <property type="match status" value="3"/>
</dbReference>
<dbReference type="Pfam" id="PF00698">
    <property type="entry name" value="Acyl_transf_1"/>
    <property type="match status" value="3"/>
</dbReference>
<dbReference type="PROSITE" id="PS00606">
    <property type="entry name" value="KS3_1"/>
    <property type="match status" value="3"/>
</dbReference>
<dbReference type="GO" id="GO:0044550">
    <property type="term" value="P:secondary metabolite biosynthetic process"/>
    <property type="evidence" value="ECO:0007669"/>
    <property type="project" value="UniProtKB-ARBA"/>
</dbReference>
<dbReference type="OrthoDB" id="5476655at2"/>
<dbReference type="RefSeq" id="WP_050433055.1">
    <property type="nucleotide sequence ID" value="NZ_CP012159.1"/>
</dbReference>
<dbReference type="InterPro" id="IPR050091">
    <property type="entry name" value="PKS_NRPS_Biosynth_Enz"/>
</dbReference>
<protein>
    <recommendedName>
        <fullName evidence="18">Polyketide synthase</fullName>
    </recommendedName>
</protein>
<feature type="region of interest" description="Disordered" evidence="12">
    <location>
        <begin position="5582"/>
        <end position="5601"/>
    </location>
</feature>
<dbReference type="Gene3D" id="3.40.50.720">
    <property type="entry name" value="NAD(P)-binding Rossmann-like Domain"/>
    <property type="match status" value="3"/>
</dbReference>
<evidence type="ECO:0000256" key="11">
    <source>
        <dbReference type="SAM" id="Coils"/>
    </source>
</evidence>
<dbReference type="Gene3D" id="3.40.50.1820">
    <property type="entry name" value="alpha/beta hydrolase"/>
    <property type="match status" value="1"/>
</dbReference>
<dbReference type="PATRIC" id="fig|52.7.peg.5996"/>
<dbReference type="Pfam" id="PF14765">
    <property type="entry name" value="PS-DH"/>
    <property type="match status" value="1"/>
</dbReference>
<dbReference type="InterPro" id="IPR000415">
    <property type="entry name" value="Nitroreductase-like"/>
</dbReference>
<comment type="pathway">
    <text evidence="2">Siderophore biosynthesis.</text>
</comment>
<feature type="active site" description="Proton acceptor; for dehydratase activity" evidence="10">
    <location>
        <position position="5488"/>
    </location>
</feature>
<evidence type="ECO:0000256" key="2">
    <source>
        <dbReference type="ARBA" id="ARBA00004924"/>
    </source>
</evidence>
<dbReference type="InterPro" id="IPR018201">
    <property type="entry name" value="Ketoacyl_synth_AS"/>
</dbReference>
<dbReference type="GO" id="GO:0006633">
    <property type="term" value="P:fatty acid biosynthetic process"/>
    <property type="evidence" value="ECO:0007669"/>
    <property type="project" value="InterPro"/>
</dbReference>
<dbReference type="InterPro" id="IPR036736">
    <property type="entry name" value="ACP-like_sf"/>
</dbReference>
<dbReference type="FunFam" id="3.30.559.10:FF:000023">
    <property type="entry name" value="Non-ribosomal peptide synthetase"/>
    <property type="match status" value="1"/>
</dbReference>
<dbReference type="InterPro" id="IPR020841">
    <property type="entry name" value="PKS_Beta-ketoAc_synthase_dom"/>
</dbReference>
<dbReference type="SUPFAM" id="SSF51735">
    <property type="entry name" value="NAD(P)-binding Rossmann-fold domains"/>
    <property type="match status" value="6"/>
</dbReference>
<dbReference type="InterPro" id="IPR006162">
    <property type="entry name" value="Ppantetheine_attach_site"/>
</dbReference>
<comment type="cofactor">
    <cofactor evidence="1">
        <name>pantetheine 4'-phosphate</name>
        <dbReference type="ChEBI" id="CHEBI:47942"/>
    </cofactor>
</comment>
<dbReference type="InterPro" id="IPR001031">
    <property type="entry name" value="Thioesterase"/>
</dbReference>
<dbReference type="InterPro" id="IPR001227">
    <property type="entry name" value="Ac_transferase_dom_sf"/>
</dbReference>
<dbReference type="GO" id="GO:0004315">
    <property type="term" value="F:3-oxoacyl-[acyl-carrier-protein] synthase activity"/>
    <property type="evidence" value="ECO:0007669"/>
    <property type="project" value="InterPro"/>
</dbReference>
<dbReference type="PROSITE" id="PS50075">
    <property type="entry name" value="CARRIER"/>
    <property type="match status" value="4"/>
</dbReference>
<dbReference type="InterPro" id="IPR057737">
    <property type="entry name" value="Condensation_MtbB-like"/>
</dbReference>
<dbReference type="Pfam" id="PF02801">
    <property type="entry name" value="Ketoacyl-synt_C"/>
    <property type="match status" value="3"/>
</dbReference>
<dbReference type="SUPFAM" id="SSF47336">
    <property type="entry name" value="ACP-like"/>
    <property type="match status" value="4"/>
</dbReference>
<evidence type="ECO:0000256" key="4">
    <source>
        <dbReference type="ARBA" id="ARBA00022553"/>
    </source>
</evidence>
<evidence type="ECO:0000256" key="1">
    <source>
        <dbReference type="ARBA" id="ARBA00001957"/>
    </source>
</evidence>
<feature type="domain" description="Carrier" evidence="13">
    <location>
        <begin position="6243"/>
        <end position="6318"/>
    </location>
</feature>
<dbReference type="Gene3D" id="3.40.47.10">
    <property type="match status" value="3"/>
</dbReference>
<dbReference type="InterPro" id="IPR014031">
    <property type="entry name" value="Ketoacyl_synth_C"/>
</dbReference>
<keyword evidence="4" id="KW-0597">Phosphoprotein</keyword>
<dbReference type="NCBIfam" id="TIGR01733">
    <property type="entry name" value="AA-adenyl-dom"/>
    <property type="match status" value="1"/>
</dbReference>
<dbReference type="InterPro" id="IPR009081">
    <property type="entry name" value="PP-bd_ACP"/>
</dbReference>
<dbReference type="SMART" id="SM00825">
    <property type="entry name" value="PKS_KS"/>
    <property type="match status" value="3"/>
</dbReference>
<dbReference type="InterPro" id="IPR023213">
    <property type="entry name" value="CAT-like_dom_sf"/>
</dbReference>
<evidence type="ECO:0000256" key="6">
    <source>
        <dbReference type="ARBA" id="ARBA00022679"/>
    </source>
</evidence>
<dbReference type="SUPFAM" id="SSF53474">
    <property type="entry name" value="alpha/beta-Hydrolases"/>
    <property type="match status" value="1"/>
</dbReference>
<feature type="domain" description="Carrier" evidence="13">
    <location>
        <begin position="3049"/>
        <end position="3127"/>
    </location>
</feature>
<dbReference type="SMART" id="SM01294">
    <property type="entry name" value="PKS_PP_betabranch"/>
    <property type="match status" value="1"/>
</dbReference>
<dbReference type="CDD" id="cd00833">
    <property type="entry name" value="PKS"/>
    <property type="match status" value="3"/>
</dbReference>
<dbReference type="CDD" id="cd12114">
    <property type="entry name" value="A_NRPS_TlmIV_like"/>
    <property type="match status" value="1"/>
</dbReference>
<evidence type="ECO:0000259" key="15">
    <source>
        <dbReference type="PROSITE" id="PS52019"/>
    </source>
</evidence>
<dbReference type="SMART" id="SM00823">
    <property type="entry name" value="PKS_PP"/>
    <property type="match status" value="4"/>
</dbReference>
<gene>
    <name evidence="16" type="ORF">CMC5_054170</name>
</gene>
<comment type="function">
    <text evidence="9">Involved in production of the polyketide antibiotic thailandamide.</text>
</comment>
<dbReference type="SMART" id="SM00826">
    <property type="entry name" value="PKS_DH"/>
    <property type="match status" value="1"/>
</dbReference>